<comment type="similarity">
    <text evidence="10">Belongs to the exportin family.</text>
</comment>
<dbReference type="GO" id="GO:0005643">
    <property type="term" value="C:nuclear pore"/>
    <property type="evidence" value="ECO:0007669"/>
    <property type="project" value="TreeGrafter"/>
</dbReference>
<evidence type="ECO:0000256" key="10">
    <source>
        <dbReference type="RuleBase" id="RU366037"/>
    </source>
</evidence>
<keyword evidence="7 10" id="KW-0539">Nucleus</keyword>
<evidence type="ECO:0000256" key="4">
    <source>
        <dbReference type="ARBA" id="ARBA00022490"/>
    </source>
</evidence>
<evidence type="ECO:0000256" key="6">
    <source>
        <dbReference type="ARBA" id="ARBA00022884"/>
    </source>
</evidence>
<name>A0AB40CZP9_DIOCR</name>
<sequence length="978" mass="109762">MADDLERAILLAYDPDAAVDPAVKSQAIAFCDCARREPPSSLLCLCLERLPRVPLPDPVRFWLLSALHEAVLSLPPSELPFFLSSLPALASCLSSSPPFIKNKLSQCLSTVITLHYPHSWPSPFVDLLPRLADGPHAVDMFLRLLSSLDDDLLSQDYPRDAAATAAASRVKDAMRMQCVPQIARAWFDVITLYRASEPSLSASALDVARRYIPWIDIGLVANDVFLQLLFELVESSEEQLRSAAAACLLAIVAKRMDPRPKLALLRSLQFNRLFSRQDSGCSLAHLITGYAVEALECYKRLGSDNVDGSSALELLDEALPSVFYVMQTCQEVDSGNIVEFLSSYVSAMKTPTQKQLVYIGQVLEVVKDQMLYDPAYRSNLDLPDKIGKEEEDEMAESRKDLFALFRSVSRVAPDVTQLFMQNLLARAVQSAEMNVEEVEAALSLFYRFGETVSDEAMRTGSGLLGELVPMLLSARFSCHSHRIVALVYLDTITRYMKFVHENTQYIPFALSAFLDERGIHHPHLSVSQRASYLFMRAVKLLKSKLVPFVEQILQSLQDTVARFTTLDWTSKQLKTSGSEDGSHTFEAIGLLIGMEDISPEKQSEYLVALLTPLLQQVDSLIADSKLQKIEESSPRIASVQQTIMAINALSKGFSERLVTTGRPAIGNMFKQSAIISPQTLGVLLQILVVFPNNVPLRNKVTSFLHRMVDILGASILPFLPMALKQLLMDSEPKEMADFLVLINQLISKFNISIAGILGDIFPTIVSRVFQLLPSDAFSFDPGYNTEEVRELQELQRVLYTFLHVMATHDLSSVLLTPTCREYLNSIIELLLITSCNHKDILVRKQCVQIFVRLIKDWCKKYSGEDKLPGFRNFIIETFATRCCLNSVLDKSFEFRDANTLLLFVEIVGAQKVMYDMFGDEFAVHFVSKGLPAAHCPQDLAEQYYRKLQQDNDTKALRSFYQSLIEKLRQQQNGSFVFR</sequence>
<organism evidence="13 14">
    <name type="scientific">Dioscorea cayennensis subsp. rotundata</name>
    <name type="common">White Guinea yam</name>
    <name type="synonym">Dioscorea rotundata</name>
    <dbReference type="NCBI Taxonomy" id="55577"/>
    <lineage>
        <taxon>Eukaryota</taxon>
        <taxon>Viridiplantae</taxon>
        <taxon>Streptophyta</taxon>
        <taxon>Embryophyta</taxon>
        <taxon>Tracheophyta</taxon>
        <taxon>Spermatophyta</taxon>
        <taxon>Magnoliopsida</taxon>
        <taxon>Liliopsida</taxon>
        <taxon>Dioscoreales</taxon>
        <taxon>Dioscoreaceae</taxon>
        <taxon>Dioscorea</taxon>
    </lineage>
</organism>
<dbReference type="Gene3D" id="1.25.10.10">
    <property type="entry name" value="Leucine-rich Repeat Variant"/>
    <property type="match status" value="1"/>
</dbReference>
<gene>
    <name evidence="14" type="primary">LOC120282211</name>
</gene>
<dbReference type="GO" id="GO:0031267">
    <property type="term" value="F:small GTPase binding"/>
    <property type="evidence" value="ECO:0007669"/>
    <property type="project" value="InterPro"/>
</dbReference>
<keyword evidence="13" id="KW-1185">Reference proteome</keyword>
<dbReference type="PANTHER" id="PTHR15952">
    <property type="entry name" value="EXPORTIN-T/LOS1"/>
    <property type="match status" value="1"/>
</dbReference>
<keyword evidence="5 10" id="KW-0820">tRNA-binding</keyword>
<evidence type="ECO:0000313" key="14">
    <source>
        <dbReference type="RefSeq" id="XP_039144902.1"/>
    </source>
</evidence>
<dbReference type="GO" id="GO:0071528">
    <property type="term" value="P:tRNA re-export from nucleus"/>
    <property type="evidence" value="ECO:0007669"/>
    <property type="project" value="UniProtKB-UniRule"/>
</dbReference>
<dbReference type="Pfam" id="PF19282">
    <property type="entry name" value="Exportin-T"/>
    <property type="match status" value="1"/>
</dbReference>
<dbReference type="GO" id="GO:0016363">
    <property type="term" value="C:nuclear matrix"/>
    <property type="evidence" value="ECO:0007669"/>
    <property type="project" value="TreeGrafter"/>
</dbReference>
<dbReference type="InterPro" id="IPR045546">
    <property type="entry name" value="Exportin-T_C"/>
</dbReference>
<evidence type="ECO:0000256" key="2">
    <source>
        <dbReference type="ARBA" id="ARBA00018928"/>
    </source>
</evidence>
<evidence type="ECO:0000313" key="13">
    <source>
        <dbReference type="Proteomes" id="UP001515500"/>
    </source>
</evidence>
<protein>
    <recommendedName>
        <fullName evidence="2 10">Exportin-T</fullName>
    </recommendedName>
    <alternativeName>
        <fullName evidence="8 10">Exportin(tRNA)</fullName>
    </alternativeName>
    <alternativeName>
        <fullName evidence="9 10">tRNA exportin</fullName>
    </alternativeName>
</protein>
<feature type="domain" description="Exportin-T C-terminal" evidence="12">
    <location>
        <begin position="347"/>
        <end position="966"/>
    </location>
</feature>
<evidence type="ECO:0000256" key="1">
    <source>
        <dbReference type="ARBA" id="ARBA00004496"/>
    </source>
</evidence>
<keyword evidence="4 10" id="KW-0963">Cytoplasm</keyword>
<evidence type="ECO:0000256" key="3">
    <source>
        <dbReference type="ARBA" id="ARBA00022448"/>
    </source>
</evidence>
<dbReference type="PANTHER" id="PTHR15952:SF11">
    <property type="entry name" value="EXPORTIN-T"/>
    <property type="match status" value="1"/>
</dbReference>
<evidence type="ECO:0000259" key="12">
    <source>
        <dbReference type="Pfam" id="PF19282"/>
    </source>
</evidence>
<comment type="subcellular location">
    <subcellularLocation>
        <location evidence="1 10">Cytoplasm</location>
    </subcellularLocation>
    <subcellularLocation>
        <location evidence="10">Nucleus</location>
    </subcellularLocation>
    <text evidence="10">Shuttles between the nucleus and the cytoplasm.</text>
</comment>
<dbReference type="GO" id="GO:0005737">
    <property type="term" value="C:cytoplasm"/>
    <property type="evidence" value="ECO:0007669"/>
    <property type="project" value="UniProtKB-SubCell"/>
</dbReference>
<dbReference type="Pfam" id="PF08389">
    <property type="entry name" value="Xpo1"/>
    <property type="match status" value="1"/>
</dbReference>
<dbReference type="InterPro" id="IPR013598">
    <property type="entry name" value="Exportin-1/Importin-b-like"/>
</dbReference>
<evidence type="ECO:0000256" key="7">
    <source>
        <dbReference type="ARBA" id="ARBA00023242"/>
    </source>
</evidence>
<keyword evidence="6 10" id="KW-0694">RNA-binding</keyword>
<dbReference type="InterPro" id="IPR011989">
    <property type="entry name" value="ARM-like"/>
</dbReference>
<keyword evidence="3 10" id="KW-0813">Transport</keyword>
<accession>A0AB40CZP9</accession>
<dbReference type="GO" id="GO:0000049">
    <property type="term" value="F:tRNA binding"/>
    <property type="evidence" value="ECO:0007669"/>
    <property type="project" value="UniProtKB-UniRule"/>
</dbReference>
<dbReference type="Proteomes" id="UP001515500">
    <property type="component" value="Chromosome 18"/>
</dbReference>
<comment type="function">
    <text evidence="10">tRNA nucleus export receptor which facilitates tRNA translocation across the nuclear pore complex.</text>
</comment>
<evidence type="ECO:0000256" key="8">
    <source>
        <dbReference type="ARBA" id="ARBA00029784"/>
    </source>
</evidence>
<reference evidence="14" key="1">
    <citation type="submission" date="2025-08" db="UniProtKB">
        <authorList>
            <consortium name="RefSeq"/>
        </authorList>
    </citation>
    <scope>IDENTIFICATION</scope>
</reference>
<dbReference type="AlphaFoldDB" id="A0AB40CZP9"/>
<dbReference type="GeneID" id="120282211"/>
<dbReference type="InterPro" id="IPR040017">
    <property type="entry name" value="XPOT"/>
</dbReference>
<dbReference type="SUPFAM" id="SSF48371">
    <property type="entry name" value="ARM repeat"/>
    <property type="match status" value="1"/>
</dbReference>
<evidence type="ECO:0000259" key="11">
    <source>
        <dbReference type="Pfam" id="PF08389"/>
    </source>
</evidence>
<dbReference type="RefSeq" id="XP_039144902.1">
    <property type="nucleotide sequence ID" value="XM_039288968.1"/>
</dbReference>
<feature type="domain" description="Exportin-1/Importin-beta-like" evidence="11">
    <location>
        <begin position="97"/>
        <end position="248"/>
    </location>
</feature>
<evidence type="ECO:0000256" key="5">
    <source>
        <dbReference type="ARBA" id="ARBA00022555"/>
    </source>
</evidence>
<dbReference type="InterPro" id="IPR016024">
    <property type="entry name" value="ARM-type_fold"/>
</dbReference>
<evidence type="ECO:0000256" key="9">
    <source>
        <dbReference type="ARBA" id="ARBA00032199"/>
    </source>
</evidence>
<proteinExistence type="inferred from homology"/>